<protein>
    <recommendedName>
        <fullName evidence="3">Transposase</fullName>
    </recommendedName>
</protein>
<evidence type="ECO:0000313" key="1">
    <source>
        <dbReference type="EMBL" id="KAK7021409.1"/>
    </source>
</evidence>
<sequence length="125" mass="14520">MGNYCYVHPEKKKTYVTQYYQGLKPRTICTTSGYSLRAFYRLQKLYETTGQVTKRPLVPGAPRVLTSLQLDYLEGLIERTPDIYLSEMQDALWNVFEVDVDVKTISNSLRRRGFTQKKIARSALE</sequence>
<dbReference type="EMBL" id="JAYKXP010000169">
    <property type="protein sequence ID" value="KAK7021409.1"/>
    <property type="molecule type" value="Genomic_DNA"/>
</dbReference>
<dbReference type="Proteomes" id="UP001383192">
    <property type="component" value="Unassembled WGS sequence"/>
</dbReference>
<evidence type="ECO:0008006" key="3">
    <source>
        <dbReference type="Google" id="ProtNLM"/>
    </source>
</evidence>
<proteinExistence type="predicted"/>
<dbReference type="AlphaFoldDB" id="A0AAW0B6X0"/>
<accession>A0AAW0B6X0</accession>
<comment type="caution">
    <text evidence="1">The sequence shown here is derived from an EMBL/GenBank/DDBJ whole genome shotgun (WGS) entry which is preliminary data.</text>
</comment>
<dbReference type="InterPro" id="IPR009057">
    <property type="entry name" value="Homeodomain-like_sf"/>
</dbReference>
<gene>
    <name evidence="1" type="ORF">VNI00_017360</name>
</gene>
<evidence type="ECO:0000313" key="2">
    <source>
        <dbReference type="Proteomes" id="UP001383192"/>
    </source>
</evidence>
<dbReference type="SUPFAM" id="SSF46689">
    <property type="entry name" value="Homeodomain-like"/>
    <property type="match status" value="1"/>
</dbReference>
<name>A0AAW0B6X0_9AGAR</name>
<keyword evidence="2" id="KW-1185">Reference proteome</keyword>
<organism evidence="1 2">
    <name type="scientific">Paramarasmius palmivorus</name>
    <dbReference type="NCBI Taxonomy" id="297713"/>
    <lineage>
        <taxon>Eukaryota</taxon>
        <taxon>Fungi</taxon>
        <taxon>Dikarya</taxon>
        <taxon>Basidiomycota</taxon>
        <taxon>Agaricomycotina</taxon>
        <taxon>Agaricomycetes</taxon>
        <taxon>Agaricomycetidae</taxon>
        <taxon>Agaricales</taxon>
        <taxon>Marasmiineae</taxon>
        <taxon>Marasmiaceae</taxon>
        <taxon>Paramarasmius</taxon>
    </lineage>
</organism>
<reference evidence="1 2" key="1">
    <citation type="submission" date="2024-01" db="EMBL/GenBank/DDBJ databases">
        <title>A draft genome for a cacao thread blight-causing isolate of Paramarasmius palmivorus.</title>
        <authorList>
            <person name="Baruah I.K."/>
            <person name="Bukari Y."/>
            <person name="Amoako-Attah I."/>
            <person name="Meinhardt L.W."/>
            <person name="Bailey B.A."/>
            <person name="Cohen S.P."/>
        </authorList>
    </citation>
    <scope>NUCLEOTIDE SEQUENCE [LARGE SCALE GENOMIC DNA]</scope>
    <source>
        <strain evidence="1 2">GH-12</strain>
    </source>
</reference>